<accession>A0A3S8R7P6</accession>
<evidence type="ECO:0000313" key="2">
    <source>
        <dbReference type="Proteomes" id="UP000274593"/>
    </source>
</evidence>
<keyword evidence="2" id="KW-1185">Reference proteome</keyword>
<proteinExistence type="predicted"/>
<organism evidence="1 2">
    <name type="scientific">Tenacibaculum singaporense</name>
    <dbReference type="NCBI Taxonomy" id="2358479"/>
    <lineage>
        <taxon>Bacteria</taxon>
        <taxon>Pseudomonadati</taxon>
        <taxon>Bacteroidota</taxon>
        <taxon>Flavobacteriia</taxon>
        <taxon>Flavobacteriales</taxon>
        <taxon>Flavobacteriaceae</taxon>
        <taxon>Tenacibaculum</taxon>
    </lineage>
</organism>
<dbReference type="RefSeq" id="WP_125067567.1">
    <property type="nucleotide sequence ID" value="NZ_CP032548.1"/>
</dbReference>
<reference evidence="1 2" key="1">
    <citation type="submission" date="2018-09" db="EMBL/GenBank/DDBJ databases">
        <title>Insights into the microbiota of Asian seabass (Lates calcarifer) with tenacibaculosis symptoms and description of sp. nov. Tenacibaculum singaporense.</title>
        <authorList>
            <person name="Miyake S."/>
            <person name="Soh M."/>
            <person name="Azman M.N."/>
            <person name="Ngoh S.Y."/>
            <person name="Orban L."/>
        </authorList>
    </citation>
    <scope>NUCLEOTIDE SEQUENCE [LARGE SCALE GENOMIC DNA]</scope>
    <source>
        <strain evidence="1 2">DSM 106434</strain>
    </source>
</reference>
<protein>
    <submittedName>
        <fullName evidence="1">Uncharacterized protein</fullName>
    </submittedName>
</protein>
<name>A0A3S8R7P6_9FLAO</name>
<gene>
    <name evidence="1" type="ORF">D6T69_09860</name>
</gene>
<sequence length="350" mass="40540">MTPATKSEEIIWAGFEKIKERISNRIKRSIRLPNSSLVLNWGEYGSGKTHSARYFSKESILNELKGVNTRPYPIVISLPKGKEPVKSLFISIIDKLNIEELRDKINLEDITLFIDNYGDNIHIQSVLKAIFNKDVDIPLLKMYLYGNISNPDLKQLNQYNILRKFNSDNDYTLFLSGLFSSITNEKTFYSLVTLWIDEFEDIAVLNSSNIDKTNNFLRELLDNTPNNLLLFINLTQSALIGAEDLGEFLYESVKSRIKERNNFELPDETDFRTYLKEIINYYKISSNENEYHPFSKEVVDELISLTQGFTLRRFNEAFSILLELADIEDASTPITHDFLMQNLGDIIWEV</sequence>
<dbReference type="KEGG" id="tsig:D6T69_09860"/>
<dbReference type="Proteomes" id="UP000274593">
    <property type="component" value="Chromosome"/>
</dbReference>
<dbReference type="AlphaFoldDB" id="A0A3S8R7P6"/>
<dbReference type="EMBL" id="CP032548">
    <property type="protein sequence ID" value="AZJ35805.1"/>
    <property type="molecule type" value="Genomic_DNA"/>
</dbReference>
<dbReference type="Gene3D" id="3.40.50.300">
    <property type="entry name" value="P-loop containing nucleotide triphosphate hydrolases"/>
    <property type="match status" value="1"/>
</dbReference>
<dbReference type="SUPFAM" id="SSF52540">
    <property type="entry name" value="P-loop containing nucleoside triphosphate hydrolases"/>
    <property type="match status" value="1"/>
</dbReference>
<evidence type="ECO:0000313" key="1">
    <source>
        <dbReference type="EMBL" id="AZJ35805.1"/>
    </source>
</evidence>
<dbReference type="InterPro" id="IPR027417">
    <property type="entry name" value="P-loop_NTPase"/>
</dbReference>